<evidence type="ECO:0000313" key="2">
    <source>
        <dbReference type="Proteomes" id="UP001396334"/>
    </source>
</evidence>
<sequence length="183" mass="20657">MGSVEETIHVRDCLHGKWIYRSLIRVTLPQRETRNQLWRRKKGDSNPGGGVLKVNVREMSMAELHDVHHMEGMGVEDHLNILQRFSIGWCRTLISNSSLAEEIRLEKDQQAYECREVGEKLPMEVSEVVGNGDMYDAEMDRVYGGGTSGVSWRGNILWEGQLHAPDVVTLVVQVDEQDANGVG</sequence>
<organism evidence="1 2">
    <name type="scientific">Hibiscus sabdariffa</name>
    <name type="common">roselle</name>
    <dbReference type="NCBI Taxonomy" id="183260"/>
    <lineage>
        <taxon>Eukaryota</taxon>
        <taxon>Viridiplantae</taxon>
        <taxon>Streptophyta</taxon>
        <taxon>Embryophyta</taxon>
        <taxon>Tracheophyta</taxon>
        <taxon>Spermatophyta</taxon>
        <taxon>Magnoliopsida</taxon>
        <taxon>eudicotyledons</taxon>
        <taxon>Gunneridae</taxon>
        <taxon>Pentapetalae</taxon>
        <taxon>rosids</taxon>
        <taxon>malvids</taxon>
        <taxon>Malvales</taxon>
        <taxon>Malvaceae</taxon>
        <taxon>Malvoideae</taxon>
        <taxon>Hibiscus</taxon>
    </lineage>
</organism>
<evidence type="ECO:0000313" key="1">
    <source>
        <dbReference type="EMBL" id="KAK9003548.1"/>
    </source>
</evidence>
<comment type="caution">
    <text evidence="1">The sequence shown here is derived from an EMBL/GenBank/DDBJ whole genome shotgun (WGS) entry which is preliminary data.</text>
</comment>
<reference evidence="1 2" key="1">
    <citation type="journal article" date="2024" name="G3 (Bethesda)">
        <title>Genome assembly of Hibiscus sabdariffa L. provides insights into metabolisms of medicinal natural products.</title>
        <authorList>
            <person name="Kim T."/>
        </authorList>
    </citation>
    <scope>NUCLEOTIDE SEQUENCE [LARGE SCALE GENOMIC DNA]</scope>
    <source>
        <strain evidence="1">TK-2024</strain>
        <tissue evidence="1">Old leaves</tissue>
    </source>
</reference>
<name>A0ABR2QSE2_9ROSI</name>
<dbReference type="Proteomes" id="UP001396334">
    <property type="component" value="Unassembled WGS sequence"/>
</dbReference>
<gene>
    <name evidence="1" type="ORF">V6N11_084190</name>
</gene>
<protein>
    <submittedName>
        <fullName evidence="1">Uncharacterized protein</fullName>
    </submittedName>
</protein>
<keyword evidence="2" id="KW-1185">Reference proteome</keyword>
<proteinExistence type="predicted"/>
<accession>A0ABR2QSE2</accession>
<dbReference type="EMBL" id="JBBPBN010000033">
    <property type="protein sequence ID" value="KAK9003548.1"/>
    <property type="molecule type" value="Genomic_DNA"/>
</dbReference>